<proteinExistence type="predicted"/>
<evidence type="ECO:0000313" key="4">
    <source>
        <dbReference type="Proteomes" id="UP000036426"/>
    </source>
</evidence>
<dbReference type="PATRIC" id="fig|754436.4.peg.4021"/>
<evidence type="ECO:0000256" key="2">
    <source>
        <dbReference type="SAM" id="SignalP"/>
    </source>
</evidence>
<dbReference type="AlphaFoldDB" id="A0A0J1GHX5"/>
<feature type="chain" id="PRO_5005252140" description="DUF2541 domain-containing protein" evidence="2">
    <location>
        <begin position="26"/>
        <end position="127"/>
    </location>
</feature>
<sequence length="127" mass="14262">MKTNTLIATLLVGASLLGAAGAAQADDKITLGRTIVFESHSKDAVIPLMVCRRVDAIRVKADRDMRLERVVATFRNGETKTIRFHRNLDKNEYTDWRKFAYTRCVKKLEVFGKSKGSSAGVRIYGRQ</sequence>
<evidence type="ECO:0008006" key="5">
    <source>
        <dbReference type="Google" id="ProtNLM"/>
    </source>
</evidence>
<gene>
    <name evidence="3" type="ORF">ABT58_19005</name>
</gene>
<keyword evidence="1 2" id="KW-0732">Signal</keyword>
<feature type="signal peptide" evidence="2">
    <location>
        <begin position="1"/>
        <end position="25"/>
    </location>
</feature>
<protein>
    <recommendedName>
        <fullName evidence="5">DUF2541 domain-containing protein</fullName>
    </recommendedName>
</protein>
<dbReference type="OrthoDB" id="5592350at2"/>
<reference evidence="3 4" key="1">
    <citation type="submission" date="2015-05" db="EMBL/GenBank/DDBJ databases">
        <title>Photobacterium galathea sp. nov.</title>
        <authorList>
            <person name="Machado H."/>
            <person name="Gram L."/>
        </authorList>
    </citation>
    <scope>NUCLEOTIDE SEQUENCE [LARGE SCALE GENOMIC DNA]</scope>
    <source>
        <strain evidence="3 4">DSM 25995</strain>
    </source>
</reference>
<dbReference type="RefSeq" id="WP_047876022.1">
    <property type="nucleotide sequence ID" value="NZ_BMYC01000006.1"/>
</dbReference>
<comment type="caution">
    <text evidence="3">The sequence shown here is derived from an EMBL/GenBank/DDBJ whole genome shotgun (WGS) entry which is preliminary data.</text>
</comment>
<dbReference type="Pfam" id="PF10807">
    <property type="entry name" value="DUF2541"/>
    <property type="match status" value="1"/>
</dbReference>
<dbReference type="EMBL" id="LDOV01000037">
    <property type="protein sequence ID" value="KLU99103.1"/>
    <property type="molecule type" value="Genomic_DNA"/>
</dbReference>
<organism evidence="3 4">
    <name type="scientific">Photobacterium aphoticum</name>
    <dbReference type="NCBI Taxonomy" id="754436"/>
    <lineage>
        <taxon>Bacteria</taxon>
        <taxon>Pseudomonadati</taxon>
        <taxon>Pseudomonadota</taxon>
        <taxon>Gammaproteobacteria</taxon>
        <taxon>Vibrionales</taxon>
        <taxon>Vibrionaceae</taxon>
        <taxon>Photobacterium</taxon>
    </lineage>
</organism>
<accession>A0A0J1GHX5</accession>
<dbReference type="Proteomes" id="UP000036426">
    <property type="component" value="Unassembled WGS sequence"/>
</dbReference>
<dbReference type="InterPro" id="IPR020240">
    <property type="entry name" value="UPF0412_YaaI"/>
</dbReference>
<keyword evidence="4" id="KW-1185">Reference proteome</keyword>
<evidence type="ECO:0000256" key="1">
    <source>
        <dbReference type="ARBA" id="ARBA00022729"/>
    </source>
</evidence>
<evidence type="ECO:0000313" key="3">
    <source>
        <dbReference type="EMBL" id="KLU99103.1"/>
    </source>
</evidence>
<name>A0A0J1GHX5_9GAMM</name>